<feature type="domain" description="Flagellin C-terminal" evidence="2">
    <location>
        <begin position="110"/>
        <end position="194"/>
    </location>
</feature>
<dbReference type="EMBL" id="UINC01165268">
    <property type="protein sequence ID" value="SVD66566.1"/>
    <property type="molecule type" value="Genomic_DNA"/>
</dbReference>
<proteinExistence type="predicted"/>
<feature type="compositionally biased region" description="Basic and acidic residues" evidence="1">
    <location>
        <begin position="41"/>
        <end position="60"/>
    </location>
</feature>
<accession>A0A382X5V8</accession>
<gene>
    <name evidence="3" type="ORF">METZ01_LOCUS419420</name>
</gene>
<evidence type="ECO:0000259" key="2">
    <source>
        <dbReference type="Pfam" id="PF00700"/>
    </source>
</evidence>
<name>A0A382X5V8_9ZZZZ</name>
<feature type="region of interest" description="Disordered" evidence="1">
    <location>
        <begin position="41"/>
        <end position="102"/>
    </location>
</feature>
<dbReference type="AlphaFoldDB" id="A0A382X5V8"/>
<dbReference type="Gene3D" id="6.10.10.10">
    <property type="entry name" value="Flagellar export chaperone, C-terminal domain"/>
    <property type="match status" value="1"/>
</dbReference>
<dbReference type="InterPro" id="IPR042187">
    <property type="entry name" value="Flagellin_C_sub2"/>
</dbReference>
<dbReference type="Pfam" id="PF00700">
    <property type="entry name" value="Flagellin_C"/>
    <property type="match status" value="1"/>
</dbReference>
<evidence type="ECO:0000256" key="1">
    <source>
        <dbReference type="SAM" id="MobiDB-lite"/>
    </source>
</evidence>
<dbReference type="InterPro" id="IPR046358">
    <property type="entry name" value="Flagellin_C"/>
</dbReference>
<dbReference type="GO" id="GO:0009288">
    <property type="term" value="C:bacterial-type flagellum"/>
    <property type="evidence" value="ECO:0007669"/>
    <property type="project" value="InterPro"/>
</dbReference>
<evidence type="ECO:0000313" key="3">
    <source>
        <dbReference type="EMBL" id="SVD66566.1"/>
    </source>
</evidence>
<feature type="compositionally biased region" description="Basic and acidic residues" evidence="1">
    <location>
        <begin position="80"/>
        <end position="91"/>
    </location>
</feature>
<protein>
    <recommendedName>
        <fullName evidence="2">Flagellin C-terminal domain-containing protein</fullName>
    </recommendedName>
</protein>
<sequence>MVAIRNKSLGASASSHVNVAKSVAAKTGEIKKSYQEKALEEAQERREFRRQQAETRKKQEQLAASKQSQKRHRGAANSRQELRKQQSEIRRKQQVLQENQSRQKVRVETDLLETAVNSVNSERNYLGAMLDFSISTASRLPLTTKDSRVPFSVVEDTNFALKVTKLVKDQITTQFRTAMLAQANTKSGDIVNLLN</sequence>
<reference evidence="3" key="1">
    <citation type="submission" date="2018-05" db="EMBL/GenBank/DDBJ databases">
        <authorList>
            <person name="Lanie J.A."/>
            <person name="Ng W.-L."/>
            <person name="Kazmierczak K.M."/>
            <person name="Andrzejewski T.M."/>
            <person name="Davidsen T.M."/>
            <person name="Wayne K.J."/>
            <person name="Tettelin H."/>
            <person name="Glass J.I."/>
            <person name="Rusch D."/>
            <person name="Podicherti R."/>
            <person name="Tsui H.-C.T."/>
            <person name="Winkler M.E."/>
        </authorList>
    </citation>
    <scope>NUCLEOTIDE SEQUENCE</scope>
</reference>
<dbReference type="SUPFAM" id="SSF64518">
    <property type="entry name" value="Phase 1 flagellin"/>
    <property type="match status" value="1"/>
</dbReference>
<organism evidence="3">
    <name type="scientific">marine metagenome</name>
    <dbReference type="NCBI Taxonomy" id="408172"/>
    <lineage>
        <taxon>unclassified sequences</taxon>
        <taxon>metagenomes</taxon>
        <taxon>ecological metagenomes</taxon>
    </lineage>
</organism>